<evidence type="ECO:0000259" key="1">
    <source>
        <dbReference type="Pfam" id="PF21880"/>
    </source>
</evidence>
<accession>A0ABR6XAJ6</accession>
<name>A0ABR6XAJ6_9BURK</name>
<evidence type="ECO:0000313" key="2">
    <source>
        <dbReference type="EMBL" id="MBC3809931.1"/>
    </source>
</evidence>
<reference evidence="2 3" key="1">
    <citation type="submission" date="2020-08" db="EMBL/GenBank/DDBJ databases">
        <title>Novel species isolated from subtropical streams in China.</title>
        <authorList>
            <person name="Lu H."/>
        </authorList>
    </citation>
    <scope>NUCLEOTIDE SEQUENCE [LARGE SCALE GENOMIC DNA]</scope>
    <source>
        <strain evidence="2 3">CCTCC AB 2015119</strain>
    </source>
</reference>
<proteinExistence type="predicted"/>
<evidence type="ECO:0000313" key="3">
    <source>
        <dbReference type="Proteomes" id="UP000637632"/>
    </source>
</evidence>
<organism evidence="2 3">
    <name type="scientific">Undibacterium aquatile</name>
    <dbReference type="NCBI Taxonomy" id="1537398"/>
    <lineage>
        <taxon>Bacteria</taxon>
        <taxon>Pseudomonadati</taxon>
        <taxon>Pseudomonadota</taxon>
        <taxon>Betaproteobacteria</taxon>
        <taxon>Burkholderiales</taxon>
        <taxon>Oxalobacteraceae</taxon>
        <taxon>Undibacterium</taxon>
    </lineage>
</organism>
<sequence>MTFTAAQFLPHVGSQFSIPFGDGLSLTLTLDDVKDSTTASSPHHFFSLNFSSNASTALPQGIYALQHASLATQEIFLVPFSKTERGVSYSATFSVEK</sequence>
<dbReference type="InterPro" id="IPR054209">
    <property type="entry name" value="DUF6916"/>
</dbReference>
<comment type="caution">
    <text evidence="2">The sequence shown here is derived from an EMBL/GenBank/DDBJ whole genome shotgun (WGS) entry which is preliminary data.</text>
</comment>
<dbReference type="RefSeq" id="WP_190476582.1">
    <property type="nucleotide sequence ID" value="NZ_JACOFT010000001.1"/>
</dbReference>
<keyword evidence="3" id="KW-1185">Reference proteome</keyword>
<dbReference type="Proteomes" id="UP000637632">
    <property type="component" value="Unassembled WGS sequence"/>
</dbReference>
<dbReference type="EMBL" id="JACOFT010000001">
    <property type="protein sequence ID" value="MBC3809931.1"/>
    <property type="molecule type" value="Genomic_DNA"/>
</dbReference>
<dbReference type="Pfam" id="PF21880">
    <property type="entry name" value="DUF6916"/>
    <property type="match status" value="1"/>
</dbReference>
<gene>
    <name evidence="2" type="ORF">H8K26_00630</name>
</gene>
<protein>
    <recommendedName>
        <fullName evidence="1">DUF6916 domain-containing protein</fullName>
    </recommendedName>
</protein>
<feature type="domain" description="DUF6916" evidence="1">
    <location>
        <begin position="3"/>
        <end position="93"/>
    </location>
</feature>